<dbReference type="GO" id="GO:0004523">
    <property type="term" value="F:RNA-DNA hybrid ribonuclease activity"/>
    <property type="evidence" value="ECO:0007669"/>
    <property type="project" value="UniProtKB-EC"/>
</dbReference>
<dbReference type="EC" id="3.1.26.4" evidence="14"/>
<comment type="similarity">
    <text evidence="6 14">Belongs to the RNase HII family.</text>
</comment>
<dbReference type="InterPro" id="IPR001352">
    <property type="entry name" value="RNase_HII/HIII"/>
</dbReference>
<dbReference type="PROSITE" id="PS51975">
    <property type="entry name" value="RNASE_H_2"/>
    <property type="match status" value="1"/>
</dbReference>
<dbReference type="GO" id="GO:0032299">
    <property type="term" value="C:ribonuclease H2 complex"/>
    <property type="evidence" value="ECO:0007669"/>
    <property type="project" value="TreeGrafter"/>
</dbReference>
<organism evidence="17 18">
    <name type="scientific">Bifidobacterium subtile</name>
    <dbReference type="NCBI Taxonomy" id="77635"/>
    <lineage>
        <taxon>Bacteria</taxon>
        <taxon>Bacillati</taxon>
        <taxon>Actinomycetota</taxon>
        <taxon>Actinomycetes</taxon>
        <taxon>Bifidobacteriales</taxon>
        <taxon>Bifidobacteriaceae</taxon>
        <taxon>Bifidobacterium</taxon>
    </lineage>
</organism>
<dbReference type="PANTHER" id="PTHR10954">
    <property type="entry name" value="RIBONUCLEASE H2 SUBUNIT A"/>
    <property type="match status" value="1"/>
</dbReference>
<feature type="domain" description="RNase H type-2" evidence="16">
    <location>
        <begin position="97"/>
        <end position="326"/>
    </location>
</feature>
<comment type="caution">
    <text evidence="17">The sequence shown here is derived from an EMBL/GenBank/DDBJ whole genome shotgun (WGS) entry which is preliminary data.</text>
</comment>
<dbReference type="GO" id="GO:0006298">
    <property type="term" value="P:mismatch repair"/>
    <property type="evidence" value="ECO:0007669"/>
    <property type="project" value="TreeGrafter"/>
</dbReference>
<sequence>MALRSKAAPSGKPSVGGQTPHSGAGSHRDSARCESAPGGESGSRGETTQRGKRAQGGKSTLRSETAPNGETALRGKPLLRLKPTLHLENDLAGRGFDLIVGFDEVGRGALAGPVMVGAAAIWARQLAGCAVPEGLADSKLLTEHRREALFEPLQAWCAAGAVGQASNAEIDDWGISYALGIAALRALNSVEHQLDLQTDAVLPPSAAHQTIEQRGTSPQLLRIGAILDGPNDYITKALNTFDAPEVPIQAHVTTMVKADQQCVTVAAASVLAKVTRDRLMVSIARGNALYQPYQWAHNKGYGSAAHREAIARYGATDLHRRSWHLV</sequence>
<dbReference type="GO" id="GO:0043137">
    <property type="term" value="P:DNA replication, removal of RNA primer"/>
    <property type="evidence" value="ECO:0007669"/>
    <property type="project" value="TreeGrafter"/>
</dbReference>
<keyword evidence="12" id="KW-0464">Manganese</keyword>
<keyword evidence="7" id="KW-0963">Cytoplasm</keyword>
<feature type="compositionally biased region" description="Polar residues" evidence="15">
    <location>
        <begin position="57"/>
        <end position="68"/>
    </location>
</feature>
<dbReference type="NCBIfam" id="NF000595">
    <property type="entry name" value="PRK00015.1-3"/>
    <property type="match status" value="1"/>
</dbReference>
<evidence type="ECO:0000256" key="12">
    <source>
        <dbReference type="ARBA" id="ARBA00023211"/>
    </source>
</evidence>
<dbReference type="Proteomes" id="UP000029055">
    <property type="component" value="Unassembled WGS sequence"/>
</dbReference>
<dbReference type="Gene3D" id="3.30.420.10">
    <property type="entry name" value="Ribonuclease H-like superfamily/Ribonuclease H"/>
    <property type="match status" value="1"/>
</dbReference>
<dbReference type="OrthoDB" id="9803420at2"/>
<comment type="cofactor">
    <cofactor evidence="3">
        <name>Mg(2+)</name>
        <dbReference type="ChEBI" id="CHEBI:18420"/>
    </cofactor>
</comment>
<evidence type="ECO:0000256" key="9">
    <source>
        <dbReference type="ARBA" id="ARBA00022723"/>
    </source>
</evidence>
<dbReference type="SUPFAM" id="SSF53098">
    <property type="entry name" value="Ribonuclease H-like"/>
    <property type="match status" value="1"/>
</dbReference>
<dbReference type="InterPro" id="IPR012337">
    <property type="entry name" value="RNaseH-like_sf"/>
</dbReference>
<evidence type="ECO:0000259" key="16">
    <source>
        <dbReference type="PROSITE" id="PS51975"/>
    </source>
</evidence>
<dbReference type="InterPro" id="IPR024567">
    <property type="entry name" value="RNase_HII/HIII_dom"/>
</dbReference>
<evidence type="ECO:0000256" key="4">
    <source>
        <dbReference type="ARBA" id="ARBA00004065"/>
    </source>
</evidence>
<keyword evidence="18" id="KW-1185">Reference proteome</keyword>
<dbReference type="CDD" id="cd07182">
    <property type="entry name" value="RNase_HII_bacteria_HII_like"/>
    <property type="match status" value="1"/>
</dbReference>
<keyword evidence="11 14" id="KW-0378">Hydrolase</keyword>
<dbReference type="eggNOG" id="COG0164">
    <property type="taxonomic scope" value="Bacteria"/>
</dbReference>
<dbReference type="Pfam" id="PF01351">
    <property type="entry name" value="RNase_HII"/>
    <property type="match status" value="1"/>
</dbReference>
<evidence type="ECO:0000256" key="5">
    <source>
        <dbReference type="ARBA" id="ARBA00004496"/>
    </source>
</evidence>
<evidence type="ECO:0000313" key="18">
    <source>
        <dbReference type="Proteomes" id="UP000029055"/>
    </source>
</evidence>
<evidence type="ECO:0000256" key="10">
    <source>
        <dbReference type="ARBA" id="ARBA00022759"/>
    </source>
</evidence>
<evidence type="ECO:0000256" key="15">
    <source>
        <dbReference type="SAM" id="MobiDB-lite"/>
    </source>
</evidence>
<keyword evidence="9" id="KW-0479">Metal-binding</keyword>
<reference evidence="17 18" key="1">
    <citation type="submission" date="2014-03" db="EMBL/GenBank/DDBJ databases">
        <title>Genomics of Bifidobacteria.</title>
        <authorList>
            <person name="Ventura M."/>
            <person name="Milani C."/>
            <person name="Lugli G.A."/>
        </authorList>
    </citation>
    <scope>NUCLEOTIDE SEQUENCE [LARGE SCALE GENOMIC DNA]</scope>
    <source>
        <strain evidence="17 18">LMG 11597</strain>
    </source>
</reference>
<evidence type="ECO:0000256" key="13">
    <source>
        <dbReference type="PROSITE-ProRule" id="PRU01319"/>
    </source>
</evidence>
<proteinExistence type="inferred from homology"/>
<comment type="function">
    <text evidence="4 14">Endonuclease that specifically degrades the RNA of RNA-DNA hybrids.</text>
</comment>
<evidence type="ECO:0000256" key="8">
    <source>
        <dbReference type="ARBA" id="ARBA00022722"/>
    </source>
</evidence>
<evidence type="ECO:0000256" key="11">
    <source>
        <dbReference type="ARBA" id="ARBA00022801"/>
    </source>
</evidence>
<protein>
    <recommendedName>
        <fullName evidence="14">Ribonuclease</fullName>
        <ecNumber evidence="14">3.1.26.4</ecNumber>
    </recommendedName>
</protein>
<dbReference type="PANTHER" id="PTHR10954:SF18">
    <property type="entry name" value="RIBONUCLEASE HII"/>
    <property type="match status" value="1"/>
</dbReference>
<comment type="subcellular location">
    <subcellularLocation>
        <location evidence="5">Cytoplasm</location>
    </subcellularLocation>
</comment>
<name>A0A087EC32_9BIFI</name>
<dbReference type="InterPro" id="IPR036397">
    <property type="entry name" value="RNaseH_sf"/>
</dbReference>
<dbReference type="InterPro" id="IPR022898">
    <property type="entry name" value="RNase_HII"/>
</dbReference>
<keyword evidence="8 14" id="KW-0540">Nuclease</keyword>
<comment type="caution">
    <text evidence="13">Lacks conserved residue(s) required for the propagation of feature annotation.</text>
</comment>
<feature type="region of interest" description="Disordered" evidence="15">
    <location>
        <begin position="1"/>
        <end position="75"/>
    </location>
</feature>
<evidence type="ECO:0000256" key="3">
    <source>
        <dbReference type="ARBA" id="ARBA00001946"/>
    </source>
</evidence>
<gene>
    <name evidence="17" type="ORF">BISU_1457</name>
</gene>
<evidence type="ECO:0000256" key="14">
    <source>
        <dbReference type="RuleBase" id="RU003515"/>
    </source>
</evidence>
<evidence type="ECO:0000256" key="7">
    <source>
        <dbReference type="ARBA" id="ARBA00022490"/>
    </source>
</evidence>
<dbReference type="GO" id="GO:0003723">
    <property type="term" value="F:RNA binding"/>
    <property type="evidence" value="ECO:0007669"/>
    <property type="project" value="UniProtKB-UniRule"/>
</dbReference>
<evidence type="ECO:0000256" key="2">
    <source>
        <dbReference type="ARBA" id="ARBA00001936"/>
    </source>
</evidence>
<dbReference type="AlphaFoldDB" id="A0A087EC32"/>
<comment type="catalytic activity">
    <reaction evidence="1 14">
        <text>Endonucleolytic cleavage to 5'-phosphomonoester.</text>
        <dbReference type="EC" id="3.1.26.4"/>
    </reaction>
</comment>
<dbReference type="GO" id="GO:0046872">
    <property type="term" value="F:metal ion binding"/>
    <property type="evidence" value="ECO:0007669"/>
    <property type="project" value="UniProtKB-KW"/>
</dbReference>
<evidence type="ECO:0000256" key="1">
    <source>
        <dbReference type="ARBA" id="ARBA00000077"/>
    </source>
</evidence>
<evidence type="ECO:0000256" key="6">
    <source>
        <dbReference type="ARBA" id="ARBA00007383"/>
    </source>
</evidence>
<comment type="cofactor">
    <cofactor evidence="2">
        <name>Mn(2+)</name>
        <dbReference type="ChEBI" id="CHEBI:29035"/>
    </cofactor>
</comment>
<dbReference type="EMBL" id="JGZR01000001">
    <property type="protein sequence ID" value="KFJ05333.1"/>
    <property type="molecule type" value="Genomic_DNA"/>
</dbReference>
<dbReference type="STRING" id="77635.BISU_1457"/>
<keyword evidence="10 14" id="KW-0255">Endonuclease</keyword>
<accession>A0A087EC32</accession>
<dbReference type="GO" id="GO:0005737">
    <property type="term" value="C:cytoplasm"/>
    <property type="evidence" value="ECO:0007669"/>
    <property type="project" value="UniProtKB-SubCell"/>
</dbReference>
<evidence type="ECO:0000313" key="17">
    <source>
        <dbReference type="EMBL" id="KFJ05333.1"/>
    </source>
</evidence>